<organism evidence="1 2">
    <name type="scientific">Gossypium arboreum</name>
    <name type="common">Tree cotton</name>
    <name type="synonym">Gossypium nanking</name>
    <dbReference type="NCBI Taxonomy" id="29729"/>
    <lineage>
        <taxon>Eukaryota</taxon>
        <taxon>Viridiplantae</taxon>
        <taxon>Streptophyta</taxon>
        <taxon>Embryophyta</taxon>
        <taxon>Tracheophyta</taxon>
        <taxon>Spermatophyta</taxon>
        <taxon>Magnoliopsida</taxon>
        <taxon>eudicotyledons</taxon>
        <taxon>Gunneridae</taxon>
        <taxon>Pentapetalae</taxon>
        <taxon>rosids</taxon>
        <taxon>malvids</taxon>
        <taxon>Malvales</taxon>
        <taxon>Malvaceae</taxon>
        <taxon>Malvoideae</taxon>
        <taxon>Gossypium</taxon>
    </lineage>
</organism>
<evidence type="ECO:0000313" key="1">
    <source>
        <dbReference type="EMBL" id="KHG14055.1"/>
    </source>
</evidence>
<gene>
    <name evidence="1" type="ORF">F383_18380</name>
</gene>
<accession>A0A0B0NMH5</accession>
<evidence type="ECO:0000313" key="2">
    <source>
        <dbReference type="Proteomes" id="UP000032142"/>
    </source>
</evidence>
<dbReference type="Proteomes" id="UP000032142">
    <property type="component" value="Unassembled WGS sequence"/>
</dbReference>
<sequence>MCHTRPRHTPVSIPMWAKIGYLQSHFTTLFSHTCTSIKFHQSITQ</sequence>
<reference evidence="2" key="1">
    <citation type="submission" date="2014-09" db="EMBL/GenBank/DDBJ databases">
        <authorList>
            <person name="Mudge J."/>
            <person name="Ramaraj T."/>
            <person name="Lindquist I.E."/>
            <person name="Bharti A.K."/>
            <person name="Sundararajan A."/>
            <person name="Cameron C.T."/>
            <person name="Woodward J.E."/>
            <person name="May G.D."/>
            <person name="Brubaker C."/>
            <person name="Broadhvest J."/>
            <person name="Wilkins T.A."/>
        </authorList>
    </citation>
    <scope>NUCLEOTIDE SEQUENCE</scope>
    <source>
        <strain evidence="2">cv. AKA8401</strain>
    </source>
</reference>
<keyword evidence="2" id="KW-1185">Reference proteome</keyword>
<protein>
    <submittedName>
        <fullName evidence="1">Uncharacterized protein</fullName>
    </submittedName>
</protein>
<dbReference type="AlphaFoldDB" id="A0A0B0NMH5"/>
<proteinExistence type="predicted"/>
<dbReference type="EMBL" id="KN400764">
    <property type="protein sequence ID" value="KHG14055.1"/>
    <property type="molecule type" value="Genomic_DNA"/>
</dbReference>
<name>A0A0B0NMH5_GOSAR</name>